<evidence type="ECO:0000313" key="3">
    <source>
        <dbReference type="Proteomes" id="UP000001056"/>
    </source>
</evidence>
<protein>
    <submittedName>
        <fullName evidence="2">Uncharacterized protein</fullName>
    </submittedName>
</protein>
<evidence type="ECO:0000256" key="1">
    <source>
        <dbReference type="SAM" id="MobiDB-lite"/>
    </source>
</evidence>
<organism evidence="2 3">
    <name type="scientific">Chaetomium globosum (strain ATCC 6205 / CBS 148.51 / DSM 1962 / NBRC 6347 / NRRL 1970)</name>
    <name type="common">Soil fungus</name>
    <dbReference type="NCBI Taxonomy" id="306901"/>
    <lineage>
        <taxon>Eukaryota</taxon>
        <taxon>Fungi</taxon>
        <taxon>Dikarya</taxon>
        <taxon>Ascomycota</taxon>
        <taxon>Pezizomycotina</taxon>
        <taxon>Sordariomycetes</taxon>
        <taxon>Sordariomycetidae</taxon>
        <taxon>Sordariales</taxon>
        <taxon>Chaetomiaceae</taxon>
        <taxon>Chaetomium</taxon>
    </lineage>
</organism>
<reference evidence="3" key="1">
    <citation type="journal article" date="2015" name="Genome Announc.">
        <title>Draft genome sequence of the cellulolytic fungus Chaetomium globosum.</title>
        <authorList>
            <person name="Cuomo C.A."/>
            <person name="Untereiner W.A."/>
            <person name="Ma L.-J."/>
            <person name="Grabherr M."/>
            <person name="Birren B.W."/>
        </authorList>
    </citation>
    <scope>NUCLEOTIDE SEQUENCE [LARGE SCALE GENOMIC DNA]</scope>
    <source>
        <strain evidence="3">ATCC 6205 / CBS 148.51 / DSM 1962 / NBRC 6347 / NRRL 1970</strain>
    </source>
</reference>
<accession>Q2H0R4</accession>
<feature type="region of interest" description="Disordered" evidence="1">
    <location>
        <begin position="73"/>
        <end position="122"/>
    </location>
</feature>
<dbReference type="VEuPathDB" id="FungiDB:CHGG_04632"/>
<feature type="compositionally biased region" description="Basic and acidic residues" evidence="1">
    <location>
        <begin position="105"/>
        <end position="122"/>
    </location>
</feature>
<dbReference type="RefSeq" id="XP_001223846.1">
    <property type="nucleotide sequence ID" value="XM_001223845.1"/>
</dbReference>
<dbReference type="InParanoid" id="Q2H0R4"/>
<proteinExistence type="predicted"/>
<dbReference type="HOGENOM" id="CLU_2026453_0_0_1"/>
<dbReference type="Proteomes" id="UP000001056">
    <property type="component" value="Unassembled WGS sequence"/>
</dbReference>
<sequence length="122" mass="13087">MAGMSAWVVELMKTHVSNAGARVWICGGTGRAERGAQVAVIRDVVRTPVSGLPAWTAVLTAYTRLIFATGPHQKVKEQARSSSAPPCAESDQMAPRLSPPPPLKAESEENQDRSFVADDDRS</sequence>
<keyword evidence="3" id="KW-1185">Reference proteome</keyword>
<dbReference type="EMBL" id="CH408032">
    <property type="protein sequence ID" value="EAQ88013.1"/>
    <property type="molecule type" value="Genomic_DNA"/>
</dbReference>
<evidence type="ECO:0000313" key="2">
    <source>
        <dbReference type="EMBL" id="EAQ88013.1"/>
    </source>
</evidence>
<dbReference type="AlphaFoldDB" id="Q2H0R4"/>
<name>Q2H0R4_CHAGB</name>
<dbReference type="GeneID" id="4392544"/>
<gene>
    <name evidence="2" type="ORF">CHGG_04632</name>
</gene>